<organism evidence="2 3">
    <name type="scientific">Granulicella mallensis (strain ATCC BAA-1857 / DSM 23137 / MP5ACTX8)</name>
    <dbReference type="NCBI Taxonomy" id="682795"/>
    <lineage>
        <taxon>Bacteria</taxon>
        <taxon>Pseudomonadati</taxon>
        <taxon>Acidobacteriota</taxon>
        <taxon>Terriglobia</taxon>
        <taxon>Terriglobales</taxon>
        <taxon>Acidobacteriaceae</taxon>
        <taxon>Granulicella</taxon>
    </lineage>
</organism>
<name>G8NT79_GRAMM</name>
<feature type="transmembrane region" description="Helical" evidence="1">
    <location>
        <begin position="31"/>
        <end position="49"/>
    </location>
</feature>
<dbReference type="PROSITE" id="PS51257">
    <property type="entry name" value="PROKAR_LIPOPROTEIN"/>
    <property type="match status" value="1"/>
</dbReference>
<accession>G8NT79</accession>
<evidence type="ECO:0000313" key="3">
    <source>
        <dbReference type="Proteomes" id="UP000007113"/>
    </source>
</evidence>
<protein>
    <recommendedName>
        <fullName evidence="4">Lipoprotein</fullName>
    </recommendedName>
</protein>
<sequence precursor="true">MRLGQAFIVLLSVGLLAGCWQAVQVHNYQSLLIAVPVNVVLQFRLIAFIRKQKQIMARRFAR</sequence>
<dbReference type="KEGG" id="gma:AciX8_4318"/>
<proteinExistence type="predicted"/>
<dbReference type="STRING" id="682795.AciX8_4318"/>
<keyword evidence="3" id="KW-1185">Reference proteome</keyword>
<evidence type="ECO:0000256" key="1">
    <source>
        <dbReference type="SAM" id="Phobius"/>
    </source>
</evidence>
<evidence type="ECO:0000313" key="2">
    <source>
        <dbReference type="EMBL" id="AEU38591.1"/>
    </source>
</evidence>
<evidence type="ECO:0008006" key="4">
    <source>
        <dbReference type="Google" id="ProtNLM"/>
    </source>
</evidence>
<keyword evidence="1" id="KW-0472">Membrane</keyword>
<reference evidence="2 3" key="1">
    <citation type="submission" date="2011-11" db="EMBL/GenBank/DDBJ databases">
        <title>Complete sequence of Granulicella mallensis MP5ACTX8.</title>
        <authorList>
            <consortium name="US DOE Joint Genome Institute"/>
            <person name="Lucas S."/>
            <person name="Copeland A."/>
            <person name="Lapidus A."/>
            <person name="Cheng J.-F."/>
            <person name="Goodwin L."/>
            <person name="Pitluck S."/>
            <person name="Peters L."/>
            <person name="Lu M."/>
            <person name="Detter J.C."/>
            <person name="Han C."/>
            <person name="Tapia R."/>
            <person name="Land M."/>
            <person name="Hauser L."/>
            <person name="Kyrpides N."/>
            <person name="Ivanova N."/>
            <person name="Mikhailova N."/>
            <person name="Pagani I."/>
            <person name="Rawat S."/>
            <person name="Mannisto M."/>
            <person name="Haggblom M."/>
            <person name="Woyke T."/>
        </authorList>
    </citation>
    <scope>NUCLEOTIDE SEQUENCE [LARGE SCALE GENOMIC DNA]</scope>
    <source>
        <strain evidence="3">ATCC BAA-1857 / DSM 23137 / MP5ACTX8</strain>
    </source>
</reference>
<gene>
    <name evidence="2" type="ordered locus">AciX8_4318</name>
</gene>
<dbReference type="AlphaFoldDB" id="G8NT79"/>
<keyword evidence="1" id="KW-0812">Transmembrane</keyword>
<keyword evidence="1" id="KW-1133">Transmembrane helix</keyword>
<dbReference type="HOGENOM" id="CLU_2897879_0_0_0"/>
<dbReference type="EMBL" id="CP003130">
    <property type="protein sequence ID" value="AEU38591.1"/>
    <property type="molecule type" value="Genomic_DNA"/>
</dbReference>
<dbReference type="Proteomes" id="UP000007113">
    <property type="component" value="Chromosome"/>
</dbReference>